<evidence type="ECO:0000256" key="3">
    <source>
        <dbReference type="ARBA" id="ARBA00022898"/>
    </source>
</evidence>
<proteinExistence type="inferred from homology"/>
<dbReference type="PANTHER" id="PTHR48078:SF6">
    <property type="entry name" value="L-THREONINE DEHYDRATASE CATABOLIC TDCB"/>
    <property type="match status" value="1"/>
</dbReference>
<dbReference type="Proteomes" id="UP000238801">
    <property type="component" value="Unassembled WGS sequence"/>
</dbReference>
<reference evidence="6 7" key="1">
    <citation type="submission" date="2018-03" db="EMBL/GenBank/DDBJ databases">
        <title>Genomic Encyclopedia of Archaeal and Bacterial Type Strains, Phase II (KMG-II): from individual species to whole genera.</title>
        <authorList>
            <person name="Goeker M."/>
        </authorList>
    </citation>
    <scope>NUCLEOTIDE SEQUENCE [LARGE SCALE GENOMIC DNA]</scope>
    <source>
        <strain evidence="6 7">DSM 29318</strain>
    </source>
</reference>
<gene>
    <name evidence="6" type="ORF">BCF33_1521</name>
</gene>
<keyword evidence="3" id="KW-0663">Pyridoxal phosphate</keyword>
<dbReference type="FunFam" id="3.40.50.1100:FF:000005">
    <property type="entry name" value="Threonine dehydratase catabolic"/>
    <property type="match status" value="1"/>
</dbReference>
<dbReference type="InterPro" id="IPR050147">
    <property type="entry name" value="Ser/Thr_Dehydratase"/>
</dbReference>
<dbReference type="Gene3D" id="3.40.50.1100">
    <property type="match status" value="2"/>
</dbReference>
<dbReference type="AlphaFoldDB" id="A0A2T0X145"/>
<comment type="similarity">
    <text evidence="2">Belongs to the serine/threonine dehydratase family.</text>
</comment>
<evidence type="ECO:0000259" key="5">
    <source>
        <dbReference type="Pfam" id="PF00291"/>
    </source>
</evidence>
<name>A0A2T0X145_9RHOB</name>
<feature type="domain" description="Tryptophan synthase beta chain-like PALP" evidence="5">
    <location>
        <begin position="25"/>
        <end position="316"/>
    </location>
</feature>
<organism evidence="6 7">
    <name type="scientific">Hasllibacter halocynthiae</name>
    <dbReference type="NCBI Taxonomy" id="595589"/>
    <lineage>
        <taxon>Bacteria</taxon>
        <taxon>Pseudomonadati</taxon>
        <taxon>Pseudomonadota</taxon>
        <taxon>Alphaproteobacteria</taxon>
        <taxon>Rhodobacterales</taxon>
        <taxon>Roseobacteraceae</taxon>
        <taxon>Hasllibacter</taxon>
    </lineage>
</organism>
<dbReference type="GO" id="GO:0030170">
    <property type="term" value="F:pyridoxal phosphate binding"/>
    <property type="evidence" value="ECO:0007669"/>
    <property type="project" value="InterPro"/>
</dbReference>
<evidence type="ECO:0000313" key="7">
    <source>
        <dbReference type="Proteomes" id="UP000238801"/>
    </source>
</evidence>
<comment type="cofactor">
    <cofactor evidence="1">
        <name>pyridoxal 5'-phosphate</name>
        <dbReference type="ChEBI" id="CHEBI:597326"/>
    </cofactor>
</comment>
<evidence type="ECO:0000256" key="1">
    <source>
        <dbReference type="ARBA" id="ARBA00001933"/>
    </source>
</evidence>
<dbReference type="InterPro" id="IPR001926">
    <property type="entry name" value="TrpB-like_PALP"/>
</dbReference>
<keyword evidence="4 6" id="KW-0456">Lyase</keyword>
<keyword evidence="7" id="KW-1185">Reference proteome</keyword>
<dbReference type="InterPro" id="IPR036052">
    <property type="entry name" value="TrpB-like_PALP_sf"/>
</dbReference>
<dbReference type="SUPFAM" id="SSF53686">
    <property type="entry name" value="Tryptophan synthase beta subunit-like PLP-dependent enzymes"/>
    <property type="match status" value="1"/>
</dbReference>
<dbReference type="RefSeq" id="WP_245883770.1">
    <property type="nucleotide sequence ID" value="NZ_PVTT01000002.1"/>
</dbReference>
<sequence length="331" mass="33405">MTPPSPRAGPEGCRRSAIETAAARIRGHVRRTPMLEDEGLNALAGRRILLKCENLQVTGSFKARGGWNSVAALCEEGRPPGILAMSSGNHAQGVARAAAAHGLPCTVVMPTDAPSAKRAATEALGAEIVAYDRASEDRDALAAALADERGLVLIPPFDHPNVIAGQGTTGLEIAEQAAGAGAGAGAEGAEIVVCAGGGGLAAGIALATEGRHRVRTAEPDGFDDMARSLAAGVRVANAEAAGSLCDAVLTPMPGAITFPILARLAGPGLVVTDGEAMHAVRHAFERLRLVVEPGGAVALAAALFRGDLPETVIVTLSGGNVDPALFARAIA</sequence>
<evidence type="ECO:0000313" key="6">
    <source>
        <dbReference type="EMBL" id="PRY92668.1"/>
    </source>
</evidence>
<dbReference type="PROSITE" id="PS00165">
    <property type="entry name" value="DEHYDRATASE_SER_THR"/>
    <property type="match status" value="1"/>
</dbReference>
<dbReference type="GO" id="GO:0003941">
    <property type="term" value="F:L-serine ammonia-lyase activity"/>
    <property type="evidence" value="ECO:0007669"/>
    <property type="project" value="TreeGrafter"/>
</dbReference>
<dbReference type="GO" id="GO:0009097">
    <property type="term" value="P:isoleucine biosynthetic process"/>
    <property type="evidence" value="ECO:0007669"/>
    <property type="project" value="TreeGrafter"/>
</dbReference>
<dbReference type="GO" id="GO:0006565">
    <property type="term" value="P:L-serine catabolic process"/>
    <property type="evidence" value="ECO:0007669"/>
    <property type="project" value="TreeGrafter"/>
</dbReference>
<evidence type="ECO:0000256" key="4">
    <source>
        <dbReference type="ARBA" id="ARBA00023239"/>
    </source>
</evidence>
<evidence type="ECO:0000256" key="2">
    <source>
        <dbReference type="ARBA" id="ARBA00010869"/>
    </source>
</evidence>
<dbReference type="GO" id="GO:0004794">
    <property type="term" value="F:threonine deaminase activity"/>
    <property type="evidence" value="ECO:0007669"/>
    <property type="project" value="TreeGrafter"/>
</dbReference>
<dbReference type="EMBL" id="PVTT01000002">
    <property type="protein sequence ID" value="PRY92668.1"/>
    <property type="molecule type" value="Genomic_DNA"/>
</dbReference>
<dbReference type="PANTHER" id="PTHR48078">
    <property type="entry name" value="THREONINE DEHYDRATASE, MITOCHONDRIAL-RELATED"/>
    <property type="match status" value="1"/>
</dbReference>
<protein>
    <submittedName>
        <fullName evidence="6">L-threonine ammonia-lyase</fullName>
    </submittedName>
</protein>
<dbReference type="InterPro" id="IPR000634">
    <property type="entry name" value="Ser/Thr_deHydtase_PyrdxlP-BS"/>
</dbReference>
<dbReference type="GO" id="GO:0006567">
    <property type="term" value="P:L-threonine catabolic process"/>
    <property type="evidence" value="ECO:0007669"/>
    <property type="project" value="TreeGrafter"/>
</dbReference>
<accession>A0A2T0X145</accession>
<comment type="caution">
    <text evidence="6">The sequence shown here is derived from an EMBL/GenBank/DDBJ whole genome shotgun (WGS) entry which is preliminary data.</text>
</comment>
<dbReference type="Pfam" id="PF00291">
    <property type="entry name" value="PALP"/>
    <property type="match status" value="1"/>
</dbReference>